<dbReference type="CDD" id="cd06225">
    <property type="entry name" value="HAMP"/>
    <property type="match status" value="1"/>
</dbReference>
<evidence type="ECO:0000313" key="17">
    <source>
        <dbReference type="EMBL" id="PDO10434.1"/>
    </source>
</evidence>
<dbReference type="EC" id="2.7.13.3" evidence="3"/>
<protein>
    <recommendedName>
        <fullName evidence="3">histidine kinase</fullName>
        <ecNumber evidence="3">2.7.13.3</ecNumber>
    </recommendedName>
</protein>
<evidence type="ECO:0000256" key="10">
    <source>
        <dbReference type="ARBA" id="ARBA00022840"/>
    </source>
</evidence>
<dbReference type="Pfam" id="PF02518">
    <property type="entry name" value="HATPase_c"/>
    <property type="match status" value="1"/>
</dbReference>
<dbReference type="GO" id="GO:0005524">
    <property type="term" value="F:ATP binding"/>
    <property type="evidence" value="ECO:0007669"/>
    <property type="project" value="UniProtKB-KW"/>
</dbReference>
<evidence type="ECO:0000256" key="6">
    <source>
        <dbReference type="ARBA" id="ARBA00022679"/>
    </source>
</evidence>
<dbReference type="CDD" id="cd12912">
    <property type="entry name" value="PDC2_MCP_like"/>
    <property type="match status" value="1"/>
</dbReference>
<evidence type="ECO:0000256" key="4">
    <source>
        <dbReference type="ARBA" id="ARBA00022475"/>
    </source>
</evidence>
<evidence type="ECO:0000256" key="11">
    <source>
        <dbReference type="ARBA" id="ARBA00022989"/>
    </source>
</evidence>
<dbReference type="GO" id="GO:0005886">
    <property type="term" value="C:plasma membrane"/>
    <property type="evidence" value="ECO:0007669"/>
    <property type="project" value="UniProtKB-SubCell"/>
</dbReference>
<dbReference type="InterPro" id="IPR004358">
    <property type="entry name" value="Sig_transdc_His_kin-like_C"/>
</dbReference>
<dbReference type="InterPro" id="IPR003594">
    <property type="entry name" value="HATPase_dom"/>
</dbReference>
<evidence type="ECO:0000256" key="2">
    <source>
        <dbReference type="ARBA" id="ARBA00004651"/>
    </source>
</evidence>
<evidence type="ECO:0000256" key="13">
    <source>
        <dbReference type="ARBA" id="ARBA00023136"/>
    </source>
</evidence>
<evidence type="ECO:0000313" key="18">
    <source>
        <dbReference type="Proteomes" id="UP000243688"/>
    </source>
</evidence>
<evidence type="ECO:0000259" key="16">
    <source>
        <dbReference type="PROSITE" id="PS50885"/>
    </source>
</evidence>
<comment type="catalytic activity">
    <reaction evidence="1">
        <text>ATP + protein L-histidine = ADP + protein N-phospho-L-histidine.</text>
        <dbReference type="EC" id="2.7.13.3"/>
    </reaction>
</comment>
<evidence type="ECO:0000256" key="1">
    <source>
        <dbReference type="ARBA" id="ARBA00000085"/>
    </source>
</evidence>
<keyword evidence="12" id="KW-0902">Two-component regulatory system</keyword>
<feature type="domain" description="HAMP" evidence="16">
    <location>
        <begin position="316"/>
        <end position="368"/>
    </location>
</feature>
<keyword evidence="8" id="KW-0547">Nucleotide-binding</keyword>
<dbReference type="PROSITE" id="PS50885">
    <property type="entry name" value="HAMP"/>
    <property type="match status" value="1"/>
</dbReference>
<gene>
    <name evidence="17" type="ORF">BLM47_06760</name>
</gene>
<keyword evidence="5" id="KW-0597">Phosphoprotein</keyword>
<dbReference type="InterPro" id="IPR036890">
    <property type="entry name" value="HATPase_C_sf"/>
</dbReference>
<dbReference type="InterPro" id="IPR003660">
    <property type="entry name" value="HAMP_dom"/>
</dbReference>
<dbReference type="EMBL" id="MOXJ01000014">
    <property type="protein sequence ID" value="PDO10434.1"/>
    <property type="molecule type" value="Genomic_DNA"/>
</dbReference>
<keyword evidence="6" id="KW-0808">Transferase</keyword>
<dbReference type="PRINTS" id="PR00344">
    <property type="entry name" value="BCTRLSENSOR"/>
</dbReference>
<sequence>MRKGRLPAVVRRPAGIQFAITASFSLVCLSVVFAVGFIVYDRFAQSAEHNAKLHNEQIVEQVLFNLTSYLRDMNDLFEAADDMLRRGKDLPDAELASRLGTILDTREDVVSLALFTLDGRAAVVVPAAPLRANTRLTEQKWFRSAVEHPPYMFFSPPHIQNLYKGEYKWVVSMSRNVTVERNGRIVAGVLLVDFNFRTIDALCQQVRLGEKGYVYVTDSAGNLVYHPELQLINNGLKRESSVERAFALYHGSYIDESGGDRRLITVRTVPNIGWRVVGVSYMDELVTTKREFGAFLSVLFAAVMLLVLPVSAYLSAKIVQPLKRLERSMARVEKGDFDIWLDIRAGGEVGRLSRRFNLMVSRIRELMEQIIREQEEKRKREFEVLQAQINPHFLYNALNAVVRLVESGNKEAAVTTITSLSRLFRISLSQGKTVIPVRDELEHVRHYLTIQSIRYKNKFAFEIAADPSVLDLWTPKLILQPIVENAVQHGIEPMVDPGKIEVVARPDDGRLLFEVRDNGVGMSREKVSGLLSGAATGANGTGVGLKNVHERIRLLFGEPYGVEIDSEPDEGTVVRIRLPILDEAKAGDKT</sequence>
<evidence type="ECO:0000259" key="15">
    <source>
        <dbReference type="PROSITE" id="PS50109"/>
    </source>
</evidence>
<keyword evidence="7 14" id="KW-0812">Transmembrane</keyword>
<dbReference type="Gene3D" id="3.30.450.20">
    <property type="entry name" value="PAS domain"/>
    <property type="match status" value="1"/>
</dbReference>
<dbReference type="SUPFAM" id="SSF55874">
    <property type="entry name" value="ATPase domain of HSP90 chaperone/DNA topoisomerase II/histidine kinase"/>
    <property type="match status" value="1"/>
</dbReference>
<keyword evidence="4" id="KW-1003">Cell membrane</keyword>
<dbReference type="PANTHER" id="PTHR34220:SF7">
    <property type="entry name" value="SENSOR HISTIDINE KINASE YPDA"/>
    <property type="match status" value="1"/>
</dbReference>
<evidence type="ECO:0000256" key="8">
    <source>
        <dbReference type="ARBA" id="ARBA00022741"/>
    </source>
</evidence>
<keyword evidence="13 14" id="KW-0472">Membrane</keyword>
<proteinExistence type="predicted"/>
<keyword evidence="11 14" id="KW-1133">Transmembrane helix</keyword>
<dbReference type="SUPFAM" id="SSF158472">
    <property type="entry name" value="HAMP domain-like"/>
    <property type="match status" value="1"/>
</dbReference>
<dbReference type="Gene3D" id="6.10.340.10">
    <property type="match status" value="1"/>
</dbReference>
<keyword evidence="9 17" id="KW-0418">Kinase</keyword>
<dbReference type="PROSITE" id="PS50109">
    <property type="entry name" value="HIS_KIN"/>
    <property type="match status" value="1"/>
</dbReference>
<feature type="transmembrane region" description="Helical" evidence="14">
    <location>
        <begin position="292"/>
        <end position="314"/>
    </location>
</feature>
<dbReference type="InterPro" id="IPR033479">
    <property type="entry name" value="dCache_1"/>
</dbReference>
<dbReference type="Pfam" id="PF02743">
    <property type="entry name" value="dCache_1"/>
    <property type="match status" value="1"/>
</dbReference>
<organism evidence="17 18">
    <name type="scientific">Candidatus Reconcilbacillus cellulovorans</name>
    <dbReference type="NCBI Taxonomy" id="1906605"/>
    <lineage>
        <taxon>Bacteria</taxon>
        <taxon>Bacillati</taxon>
        <taxon>Bacillota</taxon>
        <taxon>Bacilli</taxon>
        <taxon>Bacillales</taxon>
        <taxon>Paenibacillaceae</taxon>
        <taxon>Candidatus Reconcilbacillus</taxon>
    </lineage>
</organism>
<dbReference type="InterPro" id="IPR005467">
    <property type="entry name" value="His_kinase_dom"/>
</dbReference>
<dbReference type="InterPro" id="IPR010559">
    <property type="entry name" value="Sig_transdc_His_kin_internal"/>
</dbReference>
<evidence type="ECO:0000256" key="5">
    <source>
        <dbReference type="ARBA" id="ARBA00022553"/>
    </source>
</evidence>
<dbReference type="PANTHER" id="PTHR34220">
    <property type="entry name" value="SENSOR HISTIDINE KINASE YPDA"/>
    <property type="match status" value="1"/>
</dbReference>
<evidence type="ECO:0000256" key="9">
    <source>
        <dbReference type="ARBA" id="ARBA00022777"/>
    </source>
</evidence>
<accession>A0A2A6E0A1</accession>
<comment type="subcellular location">
    <subcellularLocation>
        <location evidence="2">Cell membrane</location>
        <topology evidence="2">Multi-pass membrane protein</topology>
    </subcellularLocation>
</comment>
<evidence type="ECO:0000256" key="14">
    <source>
        <dbReference type="SAM" id="Phobius"/>
    </source>
</evidence>
<keyword evidence="10" id="KW-0067">ATP-binding</keyword>
<dbReference type="GO" id="GO:0000155">
    <property type="term" value="F:phosphorelay sensor kinase activity"/>
    <property type="evidence" value="ECO:0007669"/>
    <property type="project" value="InterPro"/>
</dbReference>
<dbReference type="InterPro" id="IPR050640">
    <property type="entry name" value="Bact_2-comp_sensor_kinase"/>
</dbReference>
<name>A0A2A6E0A1_9BACL</name>
<reference evidence="17 18" key="1">
    <citation type="submission" date="2016-12" db="EMBL/GenBank/DDBJ databases">
        <title>Candidatus Reconcilibacillus cellulovorans genome.</title>
        <authorList>
            <person name="Kolinko S."/>
            <person name="Wu Y.-W."/>
            <person name="Tachea F."/>
            <person name="Denzel E."/>
            <person name="Hiras J."/>
            <person name="Baecker N."/>
            <person name="Chan L.J."/>
            <person name="Eichorst S.A."/>
            <person name="Frey D."/>
            <person name="Adams P.D."/>
            <person name="Pray T."/>
            <person name="Tanjore D."/>
            <person name="Petzold C.J."/>
            <person name="Gladden J.M."/>
            <person name="Simmons B.A."/>
            <person name="Singer S.W."/>
        </authorList>
    </citation>
    <scope>NUCLEOTIDE SEQUENCE [LARGE SCALE GENOMIC DNA]</scope>
    <source>
        <strain evidence="17">JTherm</strain>
    </source>
</reference>
<dbReference type="Gene3D" id="3.30.565.10">
    <property type="entry name" value="Histidine kinase-like ATPase, C-terminal domain"/>
    <property type="match status" value="1"/>
</dbReference>
<dbReference type="Pfam" id="PF06580">
    <property type="entry name" value="His_kinase"/>
    <property type="match status" value="1"/>
</dbReference>
<dbReference type="AlphaFoldDB" id="A0A2A6E0A1"/>
<dbReference type="SMART" id="SM00304">
    <property type="entry name" value="HAMP"/>
    <property type="match status" value="1"/>
</dbReference>
<feature type="domain" description="Histidine kinase" evidence="15">
    <location>
        <begin position="478"/>
        <end position="582"/>
    </location>
</feature>
<evidence type="ECO:0000256" key="12">
    <source>
        <dbReference type="ARBA" id="ARBA00023012"/>
    </source>
</evidence>
<evidence type="ECO:0000256" key="7">
    <source>
        <dbReference type="ARBA" id="ARBA00022692"/>
    </source>
</evidence>
<comment type="caution">
    <text evidence="17">The sequence shown here is derived from an EMBL/GenBank/DDBJ whole genome shotgun (WGS) entry which is preliminary data.</text>
</comment>
<dbReference type="SMART" id="SM00387">
    <property type="entry name" value="HATPase_c"/>
    <property type="match status" value="1"/>
</dbReference>
<dbReference type="Pfam" id="PF00672">
    <property type="entry name" value="HAMP"/>
    <property type="match status" value="1"/>
</dbReference>
<evidence type="ECO:0000256" key="3">
    <source>
        <dbReference type="ARBA" id="ARBA00012438"/>
    </source>
</evidence>
<dbReference type="Proteomes" id="UP000243688">
    <property type="component" value="Unassembled WGS sequence"/>
</dbReference>